<feature type="binding site" description="axial binding residue" evidence="7">
    <location>
        <position position="261"/>
    </location>
    <ligand>
        <name>heme c</name>
        <dbReference type="ChEBI" id="CHEBI:61717"/>
        <label>1</label>
    </ligand>
    <ligandPart>
        <name>Fe</name>
        <dbReference type="ChEBI" id="CHEBI:18248"/>
    </ligandPart>
</feature>
<evidence type="ECO:0000313" key="10">
    <source>
        <dbReference type="Proteomes" id="UP000663720"/>
    </source>
</evidence>
<dbReference type="PRINTS" id="PR00609">
    <property type="entry name" value="CYTOCHROMEC3"/>
</dbReference>
<dbReference type="PANTHER" id="PTHR35038:SF10">
    <property type="entry name" value="HIGH-MOLECULAR-WEIGHT CYTOCHROME C"/>
    <property type="match status" value="1"/>
</dbReference>
<dbReference type="Pfam" id="PF02085">
    <property type="entry name" value="Cytochrom_CIII"/>
    <property type="match status" value="4"/>
</dbReference>
<feature type="binding site" description="axial binding residue" evidence="7">
    <location>
        <position position="183"/>
    </location>
    <ligand>
        <name>heme c</name>
        <dbReference type="ChEBI" id="CHEBI:61717"/>
        <label>1</label>
    </ligand>
    <ligandPart>
        <name>Fe</name>
        <dbReference type="ChEBI" id="CHEBI:18248"/>
    </ligandPart>
</feature>
<dbReference type="NCBIfam" id="NF045713">
    <property type="entry name" value="CxxCH_16_HmcA"/>
    <property type="match status" value="1"/>
</dbReference>
<keyword evidence="1" id="KW-0813">Transport</keyword>
<dbReference type="CDD" id="cd08168">
    <property type="entry name" value="Cytochrom_C3"/>
    <property type="match status" value="4"/>
</dbReference>
<keyword evidence="4" id="KW-0732">Signal</keyword>
<feature type="binding site" description="axial binding residue" evidence="7">
    <location>
        <position position="180"/>
    </location>
    <ligand>
        <name>heme c</name>
        <dbReference type="ChEBI" id="CHEBI:61717"/>
        <label>1</label>
    </ligand>
    <ligandPart>
        <name>Fe</name>
        <dbReference type="ChEBI" id="CHEBI:18248"/>
    </ligandPart>
</feature>
<keyword evidence="3 7" id="KW-0479">Metal-binding</keyword>
<evidence type="ECO:0000256" key="4">
    <source>
        <dbReference type="ARBA" id="ARBA00022729"/>
    </source>
</evidence>
<dbReference type="RefSeq" id="WP_207689447.1">
    <property type="nucleotide sequence ID" value="NZ_CP061799.1"/>
</dbReference>
<evidence type="ECO:0000256" key="2">
    <source>
        <dbReference type="ARBA" id="ARBA00022617"/>
    </source>
</evidence>
<evidence type="ECO:0000259" key="8">
    <source>
        <dbReference type="Pfam" id="PF02085"/>
    </source>
</evidence>
<feature type="domain" description="Class III cytochrome C" evidence="8">
    <location>
        <begin position="160"/>
        <end position="261"/>
    </location>
</feature>
<dbReference type="Gene3D" id="3.90.10.10">
    <property type="entry name" value="Cytochrome C3"/>
    <property type="match status" value="4"/>
</dbReference>
<feature type="domain" description="Class III cytochrome C" evidence="8">
    <location>
        <begin position="303"/>
        <end position="398"/>
    </location>
</feature>
<sequence length="549" mass="61784">MVKGKMKFRWVGILIIIFLISTYCIGAQVFAKLSKDESKSRADVITIDTLKVFGYLEKPEVTFLHDVHTDALEKQGKDCLACHLPKSNSIPGVFKEAVAGIDPLSPKFKRLEDTARKEVMDIYHKFCIDCHNDMGAQKLETGPVTCGECHKESKTVSSRQPAGMDKNLHFRHSKAREKKCEQCHHEFNEEKKELVYVKEKEGSCRYCHLENPKEIPVYAKDSAQISKLSMKEASHLDCISCHRKTIAKEMDAGPVKCSGCHDAEMQAKFKKAETIERMERKQPDVVLVSTGDKLPDDGRLGNVRMNAVAYNHKSHEESNDTCRVCHHASLDKCSKCHTLSGSKDGDYVKLEKAFHQIGTDKSCLGCHELNQQDPKCSGCHVFMEKGRKQADESCLKCHENLTPDMMNLVKSGDNTALAEKMMKARSTASETYPDDDIPEKVVIKDMMDKYQAAELPHRKIVNTLMKNISDNKMAGYFHRDKGTICQGCHHNSPVSTKPPKCSSCHGKPFDENELLRPGLMGAYHQQCMTCHKEMKLEKPAGCTGCHKEK</sequence>
<dbReference type="InterPro" id="IPR002322">
    <property type="entry name" value="Cyt_c_III"/>
</dbReference>
<accession>A0A975GJE5</accession>
<dbReference type="InterPro" id="IPR036280">
    <property type="entry name" value="Multihaem_cyt_sf"/>
</dbReference>
<dbReference type="InterPro" id="IPR051829">
    <property type="entry name" value="Multiheme_Cytochr_ET"/>
</dbReference>
<feature type="binding site" description="axial binding residue" evidence="7">
    <location>
        <position position="257"/>
    </location>
    <ligand>
        <name>heme c</name>
        <dbReference type="ChEBI" id="CHEBI:61717"/>
        <label>1</label>
    </ligand>
    <ligandPart>
        <name>Fe</name>
        <dbReference type="ChEBI" id="CHEBI:18248"/>
    </ligandPart>
</feature>
<feature type="binding site" description="axial binding residue" evidence="7">
    <location>
        <position position="172"/>
    </location>
    <ligand>
        <name>heme c</name>
        <dbReference type="ChEBI" id="CHEBI:61717"/>
        <label>1</label>
    </ligand>
    <ligandPart>
        <name>Fe</name>
        <dbReference type="ChEBI" id="CHEBI:18248"/>
    </ligandPart>
</feature>
<keyword evidence="5" id="KW-0249">Electron transport</keyword>
<feature type="domain" description="Class III cytochrome C" evidence="8">
    <location>
        <begin position="477"/>
        <end position="546"/>
    </location>
</feature>
<comment type="cofactor">
    <cofactor evidence="7">
        <name>heme c</name>
        <dbReference type="ChEBI" id="CHEBI:61717"/>
    </cofactor>
    <text evidence="7">Binds 4 heme c groups covalently per monomer.</text>
</comment>
<dbReference type="GO" id="GO:0046872">
    <property type="term" value="F:metal ion binding"/>
    <property type="evidence" value="ECO:0007669"/>
    <property type="project" value="UniProtKB-KW"/>
</dbReference>
<feature type="binding site" description="axial binding residue" evidence="7">
    <location>
        <position position="260"/>
    </location>
    <ligand>
        <name>heme c</name>
        <dbReference type="ChEBI" id="CHEBI:61717"/>
        <label>1</label>
    </ligand>
    <ligandPart>
        <name>Fe</name>
        <dbReference type="ChEBI" id="CHEBI:18248"/>
    </ligandPart>
</feature>
<keyword evidence="6 7" id="KW-0408">Iron</keyword>
<feature type="domain" description="Class III cytochrome C" evidence="8">
    <location>
        <begin position="56"/>
        <end position="150"/>
    </location>
</feature>
<dbReference type="KEGG" id="dli:dnl_60490"/>
<organism evidence="9 10">
    <name type="scientific">Desulfonema limicola</name>
    <dbReference type="NCBI Taxonomy" id="45656"/>
    <lineage>
        <taxon>Bacteria</taxon>
        <taxon>Pseudomonadati</taxon>
        <taxon>Thermodesulfobacteriota</taxon>
        <taxon>Desulfobacteria</taxon>
        <taxon>Desulfobacterales</taxon>
        <taxon>Desulfococcaceae</taxon>
        <taxon>Desulfonema</taxon>
    </lineage>
</organism>
<dbReference type="PANTHER" id="PTHR35038">
    <property type="entry name" value="DISSIMILATORY SULFITE REDUCTASE SIRA"/>
    <property type="match status" value="1"/>
</dbReference>
<feature type="binding site" description="axial binding residue" evidence="7">
    <location>
        <position position="184"/>
    </location>
    <ligand>
        <name>heme c</name>
        <dbReference type="ChEBI" id="CHEBI:61717"/>
        <label>1</label>
    </ligand>
    <ligandPart>
        <name>Fe</name>
        <dbReference type="ChEBI" id="CHEBI:18248"/>
    </ligandPart>
</feature>
<evidence type="ECO:0000256" key="1">
    <source>
        <dbReference type="ARBA" id="ARBA00022448"/>
    </source>
</evidence>
<gene>
    <name evidence="9" type="primary">hmcA</name>
    <name evidence="9" type="ORF">dnl_60490</name>
</gene>
<evidence type="ECO:0000256" key="7">
    <source>
        <dbReference type="PIRSR" id="PIRSR602322-1"/>
    </source>
</evidence>
<dbReference type="InterPro" id="IPR020942">
    <property type="entry name" value="Cyt_c_III_dom"/>
</dbReference>
<keyword evidence="10" id="KW-1185">Reference proteome</keyword>
<reference evidence="9" key="1">
    <citation type="journal article" date="2021" name="Microb. Physiol.">
        <title>Proteogenomic Insights into the Physiology of Marine, Sulfate-Reducing, Filamentous Desulfonema limicola and Desulfonema magnum.</title>
        <authorList>
            <person name="Schnaars V."/>
            <person name="Wohlbrand L."/>
            <person name="Scheve S."/>
            <person name="Hinrichs C."/>
            <person name="Reinhardt R."/>
            <person name="Rabus R."/>
        </authorList>
    </citation>
    <scope>NUCLEOTIDE SEQUENCE</scope>
    <source>
        <strain evidence="9">5ac10</strain>
    </source>
</reference>
<dbReference type="AlphaFoldDB" id="A0A975GJE5"/>
<dbReference type="SUPFAM" id="SSF48695">
    <property type="entry name" value="Multiheme cytochromes"/>
    <property type="match status" value="1"/>
</dbReference>
<feature type="binding site" description="axial binding residue" evidence="7">
    <location>
        <position position="241"/>
    </location>
    <ligand>
        <name>heme c</name>
        <dbReference type="ChEBI" id="CHEBI:61717"/>
        <label>1</label>
    </ligand>
    <ligandPart>
        <name>Fe</name>
        <dbReference type="ChEBI" id="CHEBI:18248"/>
    </ligandPart>
</feature>
<feature type="binding site" description="axial binding residue" evidence="7">
    <location>
        <position position="238"/>
    </location>
    <ligand>
        <name>heme c</name>
        <dbReference type="ChEBI" id="CHEBI:61717"/>
        <label>1</label>
    </ligand>
    <ligandPart>
        <name>Fe</name>
        <dbReference type="ChEBI" id="CHEBI:18248"/>
    </ligandPart>
</feature>
<dbReference type="InterPro" id="IPR054813">
    <property type="entry name" value="HmcA"/>
</dbReference>
<dbReference type="GO" id="GO:0020037">
    <property type="term" value="F:heme binding"/>
    <property type="evidence" value="ECO:0007669"/>
    <property type="project" value="InterPro"/>
</dbReference>
<name>A0A975GJE5_9BACT</name>
<dbReference type="EMBL" id="CP061799">
    <property type="protein sequence ID" value="QTA83636.1"/>
    <property type="molecule type" value="Genomic_DNA"/>
</dbReference>
<proteinExistence type="predicted"/>
<dbReference type="Proteomes" id="UP000663720">
    <property type="component" value="Chromosome"/>
</dbReference>
<evidence type="ECO:0000256" key="6">
    <source>
        <dbReference type="ARBA" id="ARBA00023004"/>
    </source>
</evidence>
<evidence type="ECO:0000256" key="3">
    <source>
        <dbReference type="ARBA" id="ARBA00022723"/>
    </source>
</evidence>
<protein>
    <submittedName>
        <fullName evidence="9">High-molecular-weight cytochrome c</fullName>
    </submittedName>
</protein>
<dbReference type="GO" id="GO:0009055">
    <property type="term" value="F:electron transfer activity"/>
    <property type="evidence" value="ECO:0007669"/>
    <property type="project" value="InterPro"/>
</dbReference>
<feature type="binding site" description="axial binding residue" evidence="7">
    <location>
        <position position="242"/>
    </location>
    <ligand>
        <name>heme c</name>
        <dbReference type="ChEBI" id="CHEBI:61717"/>
        <label>1</label>
    </ligand>
    <ligandPart>
        <name>Fe</name>
        <dbReference type="ChEBI" id="CHEBI:18248"/>
    </ligandPart>
</feature>
<evidence type="ECO:0000313" key="9">
    <source>
        <dbReference type="EMBL" id="QTA83636.1"/>
    </source>
</evidence>
<feature type="binding site" description="axial binding residue" evidence="7">
    <location>
        <position position="185"/>
    </location>
    <ligand>
        <name>heme c</name>
        <dbReference type="ChEBI" id="CHEBI:61717"/>
        <label>1</label>
    </ligand>
    <ligandPart>
        <name>Fe</name>
        <dbReference type="ChEBI" id="CHEBI:18248"/>
    </ligandPart>
</feature>
<evidence type="ECO:0000256" key="5">
    <source>
        <dbReference type="ARBA" id="ARBA00022982"/>
    </source>
</evidence>
<keyword evidence="2 7" id="KW-0349">Heme</keyword>